<dbReference type="AlphaFoldDB" id="A0A5C4TCB2"/>
<dbReference type="Pfam" id="PF01979">
    <property type="entry name" value="Amidohydro_1"/>
    <property type="match status" value="1"/>
</dbReference>
<name>A0A5C4TCB2_9BACL</name>
<evidence type="ECO:0000256" key="2">
    <source>
        <dbReference type="ARBA" id="ARBA00022723"/>
    </source>
</evidence>
<evidence type="ECO:0000313" key="10">
    <source>
        <dbReference type="Proteomes" id="UP000307943"/>
    </source>
</evidence>
<evidence type="ECO:0000256" key="7">
    <source>
        <dbReference type="PIRSR" id="PIRSR038994-3"/>
    </source>
</evidence>
<dbReference type="RefSeq" id="WP_139601986.1">
    <property type="nucleotide sequence ID" value="NZ_VDCQ01000010.1"/>
</dbReference>
<evidence type="ECO:0000256" key="4">
    <source>
        <dbReference type="PIRNR" id="PIRNR038994"/>
    </source>
</evidence>
<dbReference type="EMBL" id="VDCQ01000010">
    <property type="protein sequence ID" value="TNJ66522.1"/>
    <property type="molecule type" value="Genomic_DNA"/>
</dbReference>
<dbReference type="GO" id="GO:0046872">
    <property type="term" value="F:metal ion binding"/>
    <property type="evidence" value="ECO:0007669"/>
    <property type="project" value="UniProtKB-KW"/>
</dbReference>
<proteinExistence type="inferred from homology"/>
<keyword evidence="4" id="KW-0119">Carbohydrate metabolism</keyword>
<comment type="caution">
    <text evidence="9">The sequence shown here is derived from an EMBL/GenBank/DDBJ whole genome shotgun (WGS) entry which is preliminary data.</text>
</comment>
<accession>A0A5C4TCB2</accession>
<sequence>MSANGNEASARVLEGIHYATGFAVRVVIHNGLIQGIEPLEAGHAERLPIIGPGLVDLQINGYAGDDFNTLPFSTDLVVKASRALWREGVTSYYPTIITNSPEEIEEAAGIIARACDGDARTNRMIAGIHVEGPFISPEDGARGAHSADYVRAPDWELFERWQRAAGGRIRILTLSPEWPESADFIAKCSATGVTVSIGHTSATPEQIREAVRAGARMSTHLGNGAHLMMPRHPNYIWEQLAQDDLWSCVIADGFHLPEAVLKVIFKTKGSQALMVSDAVYLSGMPAGEYTTHVGGKVVLTEEGRLSLASNPKILAGSAQMLLWGIEHVLRTGLADLRDAWEMSSVRPAQFMKLAAGAGLTPGAPADVVLFERNADRIRLLQTYKDGELVYEAEEKST</sequence>
<evidence type="ECO:0000256" key="1">
    <source>
        <dbReference type="ARBA" id="ARBA00010716"/>
    </source>
</evidence>
<keyword evidence="3 4" id="KW-0378">Hydrolase</keyword>
<dbReference type="InterPro" id="IPR003764">
    <property type="entry name" value="GlcNAc_6-P_deAcase"/>
</dbReference>
<evidence type="ECO:0000256" key="5">
    <source>
        <dbReference type="PIRSR" id="PIRSR038994-1"/>
    </source>
</evidence>
<keyword evidence="2 7" id="KW-0479">Metal-binding</keyword>
<protein>
    <submittedName>
        <fullName evidence="9">Amidohydrolase family protein</fullName>
    </submittedName>
</protein>
<dbReference type="Gene3D" id="3.20.20.140">
    <property type="entry name" value="Metal-dependent hydrolases"/>
    <property type="match status" value="1"/>
</dbReference>
<feature type="active site" description="Proton donor/acceptor" evidence="5">
    <location>
        <position position="277"/>
    </location>
</feature>
<dbReference type="Proteomes" id="UP000307943">
    <property type="component" value="Unassembled WGS sequence"/>
</dbReference>
<dbReference type="InterPro" id="IPR006680">
    <property type="entry name" value="Amidohydro-rel"/>
</dbReference>
<dbReference type="SUPFAM" id="SSF51556">
    <property type="entry name" value="Metallo-dependent hydrolases"/>
    <property type="match status" value="1"/>
</dbReference>
<feature type="domain" description="Amidohydrolase-related" evidence="8">
    <location>
        <begin position="50"/>
        <end position="375"/>
    </location>
</feature>
<organism evidence="9 10">
    <name type="scientific">Paenibacillus hemerocallicola</name>
    <dbReference type="NCBI Taxonomy" id="1172614"/>
    <lineage>
        <taxon>Bacteria</taxon>
        <taxon>Bacillati</taxon>
        <taxon>Bacillota</taxon>
        <taxon>Bacilli</taxon>
        <taxon>Bacillales</taxon>
        <taxon>Paenibacillaceae</taxon>
        <taxon>Paenibacillus</taxon>
    </lineage>
</organism>
<dbReference type="OrthoDB" id="9776488at2"/>
<feature type="binding site" evidence="6">
    <location>
        <begin position="314"/>
        <end position="316"/>
    </location>
    <ligand>
        <name>substrate</name>
    </ligand>
</feature>
<comment type="similarity">
    <text evidence="1 4">Belongs to the metallo-dependent hydrolases superfamily. NagA family.</text>
</comment>
<evidence type="ECO:0000313" key="9">
    <source>
        <dbReference type="EMBL" id="TNJ66522.1"/>
    </source>
</evidence>
<feature type="binding site" evidence="7">
    <location>
        <position position="199"/>
    </location>
    <ligand>
        <name>Zn(2+)</name>
        <dbReference type="ChEBI" id="CHEBI:29105"/>
    </ligand>
</feature>
<feature type="binding site" evidence="6">
    <location>
        <position position="144"/>
    </location>
    <ligand>
        <name>substrate</name>
    </ligand>
</feature>
<dbReference type="PANTHER" id="PTHR11113:SF14">
    <property type="entry name" value="N-ACETYLGLUCOSAMINE-6-PHOSPHATE DEACETYLASE"/>
    <property type="match status" value="1"/>
</dbReference>
<dbReference type="GO" id="GO:0008448">
    <property type="term" value="F:N-acetylglucosamine-6-phosphate deacetylase activity"/>
    <property type="evidence" value="ECO:0007669"/>
    <property type="project" value="InterPro"/>
</dbReference>
<comment type="cofactor">
    <cofactor evidence="7">
        <name>a divalent metal cation</name>
        <dbReference type="ChEBI" id="CHEBI:60240"/>
    </cofactor>
    <text evidence="7">Binds 1 divalent metal cation per subunit.</text>
</comment>
<dbReference type="InterPro" id="IPR032466">
    <property type="entry name" value="Metal_Hydrolase"/>
</dbReference>
<dbReference type="PIRSF" id="PIRSF038994">
    <property type="entry name" value="NagA"/>
    <property type="match status" value="1"/>
</dbReference>
<gene>
    <name evidence="9" type="ORF">FE784_09655</name>
</gene>
<evidence type="ECO:0000256" key="3">
    <source>
        <dbReference type="ARBA" id="ARBA00022801"/>
    </source>
</evidence>
<feature type="binding site" evidence="6">
    <location>
        <position position="255"/>
    </location>
    <ligand>
        <name>substrate</name>
    </ligand>
</feature>
<evidence type="ECO:0000259" key="8">
    <source>
        <dbReference type="Pfam" id="PF01979"/>
    </source>
</evidence>
<feature type="binding site" evidence="6">
    <location>
        <position position="231"/>
    </location>
    <ligand>
        <name>substrate</name>
    </ligand>
</feature>
<dbReference type="GO" id="GO:0006046">
    <property type="term" value="P:N-acetylglucosamine catabolic process"/>
    <property type="evidence" value="ECO:0007669"/>
    <property type="project" value="TreeGrafter"/>
</dbReference>
<feature type="binding site" evidence="7">
    <location>
        <position position="220"/>
    </location>
    <ligand>
        <name>Zn(2+)</name>
        <dbReference type="ChEBI" id="CHEBI:29105"/>
    </ligand>
</feature>
<reference evidence="9 10" key="1">
    <citation type="submission" date="2019-05" db="EMBL/GenBank/DDBJ databases">
        <title>We sequenced the genome of Paenibacillus hemerocallicola KCTC 33185 for further insight into its adaptation and study the phylogeny of Paenibacillus.</title>
        <authorList>
            <person name="Narsing Rao M.P."/>
        </authorList>
    </citation>
    <scope>NUCLEOTIDE SEQUENCE [LARGE SCALE GENOMIC DNA]</scope>
    <source>
        <strain evidence="9 10">KCTC 33185</strain>
    </source>
</reference>
<dbReference type="PANTHER" id="PTHR11113">
    <property type="entry name" value="N-ACETYLGLUCOSAMINE-6-PHOSPHATE DEACETYLASE"/>
    <property type="match status" value="1"/>
</dbReference>
<feature type="binding site" evidence="6">
    <location>
        <begin position="223"/>
        <end position="224"/>
    </location>
    <ligand>
        <name>substrate</name>
    </ligand>
</feature>
<feature type="binding site" evidence="7">
    <location>
        <position position="131"/>
    </location>
    <ligand>
        <name>Zn(2+)</name>
        <dbReference type="ChEBI" id="CHEBI:29105"/>
    </ligand>
</feature>
<evidence type="ECO:0000256" key="6">
    <source>
        <dbReference type="PIRSR" id="PIRSR038994-2"/>
    </source>
</evidence>
<keyword evidence="10" id="KW-1185">Reference proteome</keyword>